<name>X0SUD1_9ZZZZ</name>
<feature type="transmembrane region" description="Helical" evidence="1">
    <location>
        <begin position="9"/>
        <end position="27"/>
    </location>
</feature>
<reference evidence="2" key="1">
    <citation type="journal article" date="2014" name="Front. Microbiol.">
        <title>High frequency of phylogenetically diverse reductive dehalogenase-homologous genes in deep subseafloor sedimentary metagenomes.</title>
        <authorList>
            <person name="Kawai M."/>
            <person name="Futagami T."/>
            <person name="Toyoda A."/>
            <person name="Takaki Y."/>
            <person name="Nishi S."/>
            <person name="Hori S."/>
            <person name="Arai W."/>
            <person name="Tsubouchi T."/>
            <person name="Morono Y."/>
            <person name="Uchiyama I."/>
            <person name="Ito T."/>
            <person name="Fujiyama A."/>
            <person name="Inagaki F."/>
            <person name="Takami H."/>
        </authorList>
    </citation>
    <scope>NUCLEOTIDE SEQUENCE</scope>
    <source>
        <strain evidence="2">Expedition CK06-06</strain>
    </source>
</reference>
<organism evidence="2">
    <name type="scientific">marine sediment metagenome</name>
    <dbReference type="NCBI Taxonomy" id="412755"/>
    <lineage>
        <taxon>unclassified sequences</taxon>
        <taxon>metagenomes</taxon>
        <taxon>ecological metagenomes</taxon>
    </lineage>
</organism>
<keyword evidence="1" id="KW-0812">Transmembrane</keyword>
<sequence>MAKYKRKDRLVWGIILIVISLFFLLHLDIWYFLAHFWPVVLILWGVWKLYYGIKELKEESENIQD</sequence>
<keyword evidence="1" id="KW-0472">Membrane</keyword>
<accession>X0SUD1</accession>
<gene>
    <name evidence="2" type="ORF">S01H1_18312</name>
</gene>
<evidence type="ECO:0008006" key="3">
    <source>
        <dbReference type="Google" id="ProtNLM"/>
    </source>
</evidence>
<dbReference type="EMBL" id="BARS01009784">
    <property type="protein sequence ID" value="GAF79517.1"/>
    <property type="molecule type" value="Genomic_DNA"/>
</dbReference>
<proteinExistence type="predicted"/>
<evidence type="ECO:0000313" key="2">
    <source>
        <dbReference type="EMBL" id="GAF79517.1"/>
    </source>
</evidence>
<evidence type="ECO:0000256" key="1">
    <source>
        <dbReference type="SAM" id="Phobius"/>
    </source>
</evidence>
<comment type="caution">
    <text evidence="2">The sequence shown here is derived from an EMBL/GenBank/DDBJ whole genome shotgun (WGS) entry which is preliminary data.</text>
</comment>
<protein>
    <recommendedName>
        <fullName evidence="3">DUF5668 domain-containing protein</fullName>
    </recommendedName>
</protein>
<keyword evidence="1" id="KW-1133">Transmembrane helix</keyword>
<dbReference type="AlphaFoldDB" id="X0SUD1"/>